<accession>A0A0C2X9L2</accession>
<keyword evidence="3" id="KW-1185">Reference proteome</keyword>
<dbReference type="HOGENOM" id="CLU_1161261_0_0_1"/>
<gene>
    <name evidence="2" type="ORF">M413DRAFT_33076</name>
</gene>
<organism evidence="2 3">
    <name type="scientific">Hebeloma cylindrosporum</name>
    <dbReference type="NCBI Taxonomy" id="76867"/>
    <lineage>
        <taxon>Eukaryota</taxon>
        <taxon>Fungi</taxon>
        <taxon>Dikarya</taxon>
        <taxon>Basidiomycota</taxon>
        <taxon>Agaricomycotina</taxon>
        <taxon>Agaricomycetes</taxon>
        <taxon>Agaricomycetidae</taxon>
        <taxon>Agaricales</taxon>
        <taxon>Agaricineae</taxon>
        <taxon>Hymenogastraceae</taxon>
        <taxon>Hebeloma</taxon>
    </lineage>
</organism>
<evidence type="ECO:0000313" key="3">
    <source>
        <dbReference type="Proteomes" id="UP000053424"/>
    </source>
</evidence>
<evidence type="ECO:0000256" key="1">
    <source>
        <dbReference type="SAM" id="MobiDB-lite"/>
    </source>
</evidence>
<sequence>MQQPVDVQQRPITPDIIVVDIKAEPRSPTPPLPQPKLVTESCEFYPLPESCQKSNPDYRENRKRFFQEKNSHLISLGLKKTKVFYRDDGLVIEWTSKVPVWSDTLQPDIPDLATAIQLAHTINHDLSNKSQKHKRPTPVDESPAKKPSIPSKSSKSSHTIQTHWASGVPADQLEAVSRLGSAARKPPSQAKKPIPLPTRRNGAVPMKPLSASAVAFSPRATSAPPSAFPTSGSKLEKTA</sequence>
<evidence type="ECO:0000313" key="2">
    <source>
        <dbReference type="EMBL" id="KIM34713.1"/>
    </source>
</evidence>
<reference evidence="3" key="2">
    <citation type="submission" date="2015-01" db="EMBL/GenBank/DDBJ databases">
        <title>Evolutionary Origins and Diversification of the Mycorrhizal Mutualists.</title>
        <authorList>
            <consortium name="DOE Joint Genome Institute"/>
            <consortium name="Mycorrhizal Genomics Consortium"/>
            <person name="Kohler A."/>
            <person name="Kuo A."/>
            <person name="Nagy L.G."/>
            <person name="Floudas D."/>
            <person name="Copeland A."/>
            <person name="Barry K.W."/>
            <person name="Cichocki N."/>
            <person name="Veneault-Fourrey C."/>
            <person name="LaButti K."/>
            <person name="Lindquist E.A."/>
            <person name="Lipzen A."/>
            <person name="Lundell T."/>
            <person name="Morin E."/>
            <person name="Murat C."/>
            <person name="Riley R."/>
            <person name="Ohm R."/>
            <person name="Sun H."/>
            <person name="Tunlid A."/>
            <person name="Henrissat B."/>
            <person name="Grigoriev I.V."/>
            <person name="Hibbett D.S."/>
            <person name="Martin F."/>
        </authorList>
    </citation>
    <scope>NUCLEOTIDE SEQUENCE [LARGE SCALE GENOMIC DNA]</scope>
    <source>
        <strain evidence="3">h7</strain>
    </source>
</reference>
<protein>
    <submittedName>
        <fullName evidence="2">Uncharacterized protein</fullName>
    </submittedName>
</protein>
<feature type="region of interest" description="Disordered" evidence="1">
    <location>
        <begin position="123"/>
        <end position="239"/>
    </location>
</feature>
<reference evidence="2 3" key="1">
    <citation type="submission" date="2014-04" db="EMBL/GenBank/DDBJ databases">
        <authorList>
            <consortium name="DOE Joint Genome Institute"/>
            <person name="Kuo A."/>
            <person name="Gay G."/>
            <person name="Dore J."/>
            <person name="Kohler A."/>
            <person name="Nagy L.G."/>
            <person name="Floudas D."/>
            <person name="Copeland A."/>
            <person name="Barry K.W."/>
            <person name="Cichocki N."/>
            <person name="Veneault-Fourrey C."/>
            <person name="LaButti K."/>
            <person name="Lindquist E.A."/>
            <person name="Lipzen A."/>
            <person name="Lundell T."/>
            <person name="Morin E."/>
            <person name="Murat C."/>
            <person name="Sun H."/>
            <person name="Tunlid A."/>
            <person name="Henrissat B."/>
            <person name="Grigoriev I.V."/>
            <person name="Hibbett D.S."/>
            <person name="Martin F."/>
            <person name="Nordberg H.P."/>
            <person name="Cantor M.N."/>
            <person name="Hua S.X."/>
        </authorList>
    </citation>
    <scope>NUCLEOTIDE SEQUENCE [LARGE SCALE GENOMIC DNA]</scope>
    <source>
        <strain evidence="3">h7</strain>
    </source>
</reference>
<dbReference type="Proteomes" id="UP000053424">
    <property type="component" value="Unassembled WGS sequence"/>
</dbReference>
<proteinExistence type="predicted"/>
<name>A0A0C2X9L2_HEBCY</name>
<dbReference type="OrthoDB" id="3265156at2759"/>
<feature type="compositionally biased region" description="Low complexity" evidence="1">
    <location>
        <begin position="145"/>
        <end position="157"/>
    </location>
</feature>
<dbReference type="AlphaFoldDB" id="A0A0C2X9L2"/>
<dbReference type="EMBL" id="KN831869">
    <property type="protein sequence ID" value="KIM34713.1"/>
    <property type="molecule type" value="Genomic_DNA"/>
</dbReference>
<feature type="compositionally biased region" description="Polar residues" evidence="1">
    <location>
        <begin position="219"/>
        <end position="233"/>
    </location>
</feature>